<gene>
    <name evidence="1" type="ORF">B0I35DRAFT_415446</name>
</gene>
<dbReference type="EMBL" id="JAGPNK010000043">
    <property type="protein sequence ID" value="KAH7302975.1"/>
    <property type="molecule type" value="Genomic_DNA"/>
</dbReference>
<keyword evidence="2" id="KW-1185">Reference proteome</keyword>
<organism evidence="1 2">
    <name type="scientific">Stachybotrys elegans</name>
    <dbReference type="NCBI Taxonomy" id="80388"/>
    <lineage>
        <taxon>Eukaryota</taxon>
        <taxon>Fungi</taxon>
        <taxon>Dikarya</taxon>
        <taxon>Ascomycota</taxon>
        <taxon>Pezizomycotina</taxon>
        <taxon>Sordariomycetes</taxon>
        <taxon>Hypocreomycetidae</taxon>
        <taxon>Hypocreales</taxon>
        <taxon>Stachybotryaceae</taxon>
        <taxon>Stachybotrys</taxon>
    </lineage>
</organism>
<dbReference type="Proteomes" id="UP000813444">
    <property type="component" value="Unassembled WGS sequence"/>
</dbReference>
<dbReference type="AlphaFoldDB" id="A0A8K0SC64"/>
<reference evidence="1" key="1">
    <citation type="journal article" date="2021" name="Nat. Commun.">
        <title>Genetic determinants of endophytism in the Arabidopsis root mycobiome.</title>
        <authorList>
            <person name="Mesny F."/>
            <person name="Miyauchi S."/>
            <person name="Thiergart T."/>
            <person name="Pickel B."/>
            <person name="Atanasova L."/>
            <person name="Karlsson M."/>
            <person name="Huettel B."/>
            <person name="Barry K.W."/>
            <person name="Haridas S."/>
            <person name="Chen C."/>
            <person name="Bauer D."/>
            <person name="Andreopoulos W."/>
            <person name="Pangilinan J."/>
            <person name="LaButti K."/>
            <person name="Riley R."/>
            <person name="Lipzen A."/>
            <person name="Clum A."/>
            <person name="Drula E."/>
            <person name="Henrissat B."/>
            <person name="Kohler A."/>
            <person name="Grigoriev I.V."/>
            <person name="Martin F.M."/>
            <person name="Hacquard S."/>
        </authorList>
    </citation>
    <scope>NUCLEOTIDE SEQUENCE</scope>
    <source>
        <strain evidence="1">MPI-CAGE-CH-0235</strain>
    </source>
</reference>
<accession>A0A8K0SC64</accession>
<evidence type="ECO:0000313" key="2">
    <source>
        <dbReference type="Proteomes" id="UP000813444"/>
    </source>
</evidence>
<evidence type="ECO:0000313" key="1">
    <source>
        <dbReference type="EMBL" id="KAH7302975.1"/>
    </source>
</evidence>
<comment type="caution">
    <text evidence="1">The sequence shown here is derived from an EMBL/GenBank/DDBJ whole genome shotgun (WGS) entry which is preliminary data.</text>
</comment>
<sequence>MVGRPSDSRPLPPLLLLDSSLPGSLAARVSGEGGAGVDGDGVRDALGMASKQTALRLWTSSSAWWWWGSSMMPPVPSNMSTHYGILTWSAPASRPPQGMPDSGNAP</sequence>
<protein>
    <submittedName>
        <fullName evidence="1">Uncharacterized protein</fullName>
    </submittedName>
</protein>
<proteinExistence type="predicted"/>
<name>A0A8K0SC64_9HYPO</name>